<protein>
    <recommendedName>
        <fullName evidence="1">F-box domain-containing protein</fullName>
    </recommendedName>
</protein>
<keyword evidence="3" id="KW-1185">Reference proteome</keyword>
<evidence type="ECO:0000313" key="3">
    <source>
        <dbReference type="Proteomes" id="UP000567179"/>
    </source>
</evidence>
<proteinExistence type="predicted"/>
<accession>A0A8H5BLR3</accession>
<dbReference type="OrthoDB" id="2015831at2759"/>
<dbReference type="InterPro" id="IPR001810">
    <property type="entry name" value="F-box_dom"/>
</dbReference>
<name>A0A8H5BLR3_9AGAR</name>
<organism evidence="2 3">
    <name type="scientific">Psilocybe cf. subviscida</name>
    <dbReference type="NCBI Taxonomy" id="2480587"/>
    <lineage>
        <taxon>Eukaryota</taxon>
        <taxon>Fungi</taxon>
        <taxon>Dikarya</taxon>
        <taxon>Basidiomycota</taxon>
        <taxon>Agaricomycotina</taxon>
        <taxon>Agaricomycetes</taxon>
        <taxon>Agaricomycetidae</taxon>
        <taxon>Agaricales</taxon>
        <taxon>Agaricineae</taxon>
        <taxon>Strophariaceae</taxon>
        <taxon>Psilocybe</taxon>
    </lineage>
</organism>
<dbReference type="AlphaFoldDB" id="A0A8H5BLR3"/>
<sequence length="388" mass="44252">MIPMPPSSPAFSTSGVLPNELYQEIAENLFDPKDRGALFSLALVSKAWSEHSSRILYREFYDHWVHEYGRSKVLLAHTGFLLAVINNPTRYGPLVQTYVQIGFMNMPGYRNQDTAHVQGLTAKALPVMVNLQHLQVISKGTGPIPSNFLDGCTFRLRSLTLLFVLDLHKFFDFLRSQPEMQHLQIGSFGPSPSQTDLSGLPEDVCPNLLSASCAYESMARVYKRRKLMGLETMLDFAAMERLGLSPYTVDVGKLKYLSLWIQTGRRPTSLITLMGSNIDILKLQSNDPEAVVNQISVWHLPNLRLIIILDDHSTSGEPSFQQTLIDTFNRLPSLHYVVVQGFAMMDLVDFRWSISKRDYDGRVSELWRERIHIQRNTIELWWTVYDNV</sequence>
<reference evidence="2 3" key="1">
    <citation type="journal article" date="2020" name="ISME J.">
        <title>Uncovering the hidden diversity of litter-decomposition mechanisms in mushroom-forming fungi.</title>
        <authorList>
            <person name="Floudas D."/>
            <person name="Bentzer J."/>
            <person name="Ahren D."/>
            <person name="Johansson T."/>
            <person name="Persson P."/>
            <person name="Tunlid A."/>
        </authorList>
    </citation>
    <scope>NUCLEOTIDE SEQUENCE [LARGE SCALE GENOMIC DNA]</scope>
    <source>
        <strain evidence="2 3">CBS 101986</strain>
    </source>
</reference>
<dbReference type="Proteomes" id="UP000567179">
    <property type="component" value="Unassembled WGS sequence"/>
</dbReference>
<gene>
    <name evidence="2" type="ORF">D9619_009525</name>
</gene>
<comment type="caution">
    <text evidence="2">The sequence shown here is derived from an EMBL/GenBank/DDBJ whole genome shotgun (WGS) entry which is preliminary data.</text>
</comment>
<dbReference type="Pfam" id="PF12937">
    <property type="entry name" value="F-box-like"/>
    <property type="match status" value="1"/>
</dbReference>
<evidence type="ECO:0000313" key="2">
    <source>
        <dbReference type="EMBL" id="KAF5325458.1"/>
    </source>
</evidence>
<dbReference type="EMBL" id="JAACJJ010000015">
    <property type="protein sequence ID" value="KAF5325458.1"/>
    <property type="molecule type" value="Genomic_DNA"/>
</dbReference>
<evidence type="ECO:0000259" key="1">
    <source>
        <dbReference type="Pfam" id="PF12937"/>
    </source>
</evidence>
<feature type="domain" description="F-box" evidence="1">
    <location>
        <begin position="17"/>
        <end position="61"/>
    </location>
</feature>